<accession>A0A4Y2N3L5</accession>
<evidence type="ECO:0000313" key="1">
    <source>
        <dbReference type="EMBL" id="GBN32386.1"/>
    </source>
</evidence>
<protein>
    <submittedName>
        <fullName evidence="1">Uncharacterized protein</fullName>
    </submittedName>
</protein>
<gene>
    <name evidence="1" type="ORF">AVEN_38557_1</name>
</gene>
<dbReference type="AlphaFoldDB" id="A0A4Y2N3L5"/>
<name>A0A4Y2N3L5_ARAVE</name>
<organism evidence="1 2">
    <name type="scientific">Araneus ventricosus</name>
    <name type="common">Orbweaver spider</name>
    <name type="synonym">Epeira ventricosa</name>
    <dbReference type="NCBI Taxonomy" id="182803"/>
    <lineage>
        <taxon>Eukaryota</taxon>
        <taxon>Metazoa</taxon>
        <taxon>Ecdysozoa</taxon>
        <taxon>Arthropoda</taxon>
        <taxon>Chelicerata</taxon>
        <taxon>Arachnida</taxon>
        <taxon>Araneae</taxon>
        <taxon>Araneomorphae</taxon>
        <taxon>Entelegynae</taxon>
        <taxon>Araneoidea</taxon>
        <taxon>Araneidae</taxon>
        <taxon>Araneus</taxon>
    </lineage>
</organism>
<sequence length="39" mass="4608">MENEGLFTNMQEHRHIGGLCLQGFPWLLPSRLQFRPIKL</sequence>
<proteinExistence type="predicted"/>
<comment type="caution">
    <text evidence="1">The sequence shown here is derived from an EMBL/GenBank/DDBJ whole genome shotgun (WGS) entry which is preliminary data.</text>
</comment>
<evidence type="ECO:0000313" key="2">
    <source>
        <dbReference type="Proteomes" id="UP000499080"/>
    </source>
</evidence>
<dbReference type="Proteomes" id="UP000499080">
    <property type="component" value="Unassembled WGS sequence"/>
</dbReference>
<keyword evidence="2" id="KW-1185">Reference proteome</keyword>
<dbReference type="EMBL" id="BGPR01008231">
    <property type="protein sequence ID" value="GBN32386.1"/>
    <property type="molecule type" value="Genomic_DNA"/>
</dbReference>
<feature type="non-terminal residue" evidence="1">
    <location>
        <position position="39"/>
    </location>
</feature>
<reference evidence="1 2" key="1">
    <citation type="journal article" date="2019" name="Sci. Rep.">
        <title>Orb-weaving spider Araneus ventricosus genome elucidates the spidroin gene catalogue.</title>
        <authorList>
            <person name="Kono N."/>
            <person name="Nakamura H."/>
            <person name="Ohtoshi R."/>
            <person name="Moran D.A.P."/>
            <person name="Shinohara A."/>
            <person name="Yoshida Y."/>
            <person name="Fujiwara M."/>
            <person name="Mori M."/>
            <person name="Tomita M."/>
            <person name="Arakawa K."/>
        </authorList>
    </citation>
    <scope>NUCLEOTIDE SEQUENCE [LARGE SCALE GENOMIC DNA]</scope>
</reference>